<accession>A0A9P3UJN7</accession>
<organism evidence="2 3">
    <name type="scientific">Lyophyllum shimeji</name>
    <name type="common">Hon-shimeji</name>
    <name type="synonym">Tricholoma shimeji</name>
    <dbReference type="NCBI Taxonomy" id="47721"/>
    <lineage>
        <taxon>Eukaryota</taxon>
        <taxon>Fungi</taxon>
        <taxon>Dikarya</taxon>
        <taxon>Basidiomycota</taxon>
        <taxon>Agaricomycotina</taxon>
        <taxon>Agaricomycetes</taxon>
        <taxon>Agaricomycetidae</taxon>
        <taxon>Agaricales</taxon>
        <taxon>Tricholomatineae</taxon>
        <taxon>Lyophyllaceae</taxon>
        <taxon>Lyophyllum</taxon>
    </lineage>
</organism>
<name>A0A9P3UJN7_LYOSH</name>
<sequence length="216" mass="23595">MESWRLLAPTSGMPVETFGVTYIRYKLCVTPLFLGRRKTGPTLYNRTASARPASARLTRSGLKCSAQATRSSEECLVDKEGDTSMTLDDDTGDAPSPATTPPAMRVNQREPPPTVVRQDEFVITLAVDSAEFGRLNALPRTIPVAAVSQESCRNTTLFRNTRSGTRLPLAIAAIDLETQAISVSVKYFSRASKRTPEGPILPLNLFNLEQEALFCA</sequence>
<comment type="caution">
    <text evidence="2">The sequence shown here is derived from an EMBL/GenBank/DDBJ whole genome shotgun (WGS) entry which is preliminary data.</text>
</comment>
<dbReference type="AlphaFoldDB" id="A0A9P3UJN7"/>
<evidence type="ECO:0000313" key="3">
    <source>
        <dbReference type="Proteomes" id="UP001063166"/>
    </source>
</evidence>
<dbReference type="EMBL" id="BRPK01000003">
    <property type="protein sequence ID" value="GLB35858.1"/>
    <property type="molecule type" value="Genomic_DNA"/>
</dbReference>
<dbReference type="Proteomes" id="UP001063166">
    <property type="component" value="Unassembled WGS sequence"/>
</dbReference>
<protein>
    <submittedName>
        <fullName evidence="2">Uncharacterized protein</fullName>
    </submittedName>
</protein>
<gene>
    <name evidence="2" type="ORF">LshimejAT787_0301460</name>
</gene>
<keyword evidence="3" id="KW-1185">Reference proteome</keyword>
<feature type="region of interest" description="Disordered" evidence="1">
    <location>
        <begin position="79"/>
        <end position="112"/>
    </location>
</feature>
<proteinExistence type="predicted"/>
<reference evidence="2" key="1">
    <citation type="submission" date="2022-07" db="EMBL/GenBank/DDBJ databases">
        <title>The genome of Lyophyllum shimeji provides insight into the initial evolution of ectomycorrhizal fungal genome.</title>
        <authorList>
            <person name="Kobayashi Y."/>
            <person name="Shibata T."/>
            <person name="Hirakawa H."/>
            <person name="Shigenobu S."/>
            <person name="Nishiyama T."/>
            <person name="Yamada A."/>
            <person name="Hasebe M."/>
            <person name="Kawaguchi M."/>
        </authorList>
    </citation>
    <scope>NUCLEOTIDE SEQUENCE</scope>
    <source>
        <strain evidence="2">AT787</strain>
    </source>
</reference>
<evidence type="ECO:0000256" key="1">
    <source>
        <dbReference type="SAM" id="MobiDB-lite"/>
    </source>
</evidence>
<evidence type="ECO:0000313" key="2">
    <source>
        <dbReference type="EMBL" id="GLB35858.1"/>
    </source>
</evidence>